<reference evidence="3 4" key="1">
    <citation type="submission" date="2018-11" db="EMBL/GenBank/DDBJ databases">
        <authorList>
            <consortium name="Pathogen Informatics"/>
        </authorList>
    </citation>
    <scope>NUCLEOTIDE SEQUENCE [LARGE SCALE GENOMIC DNA]</scope>
</reference>
<evidence type="ECO:0000313" key="5">
    <source>
        <dbReference type="WBParaSite" id="HPBE_0000873101-mRNA-1"/>
    </source>
</evidence>
<evidence type="ECO:0000313" key="3">
    <source>
        <dbReference type="EMBL" id="VDO77531.1"/>
    </source>
</evidence>
<dbReference type="Proteomes" id="UP000050761">
    <property type="component" value="Unassembled WGS sequence"/>
</dbReference>
<proteinExistence type="predicted"/>
<dbReference type="WBParaSite" id="HPBE_0000873101-mRNA-1">
    <property type="protein sequence ID" value="HPBE_0000873101-mRNA-1"/>
    <property type="gene ID" value="HPBE_0000873101"/>
</dbReference>
<dbReference type="AlphaFoldDB" id="A0A183FMT0"/>
<sequence>MSFSLAKVVCTLLAEFVVPDNNDTPIREEKKIARRSAAILPDGAAASVDVETDENLGSDVPTDDESDWDHCDDEGEEDSSTVNASQFATRFSYFLKYSWHKADYIDDQPGDGWLRRVGERRVGDGWLRRVGGRRFGDGWLRLVGERRVGDGWLR</sequence>
<name>A0A183FMT0_HELPZ</name>
<evidence type="ECO:0000256" key="1">
    <source>
        <dbReference type="SAM" id="MobiDB-lite"/>
    </source>
</evidence>
<gene>
    <name evidence="3" type="ORF">HPBE_LOCUS8732</name>
</gene>
<feature type="signal peptide" evidence="2">
    <location>
        <begin position="1"/>
        <end position="19"/>
    </location>
</feature>
<organism evidence="4 5">
    <name type="scientific">Heligmosomoides polygyrus</name>
    <name type="common">Parasitic roundworm</name>
    <dbReference type="NCBI Taxonomy" id="6339"/>
    <lineage>
        <taxon>Eukaryota</taxon>
        <taxon>Metazoa</taxon>
        <taxon>Ecdysozoa</taxon>
        <taxon>Nematoda</taxon>
        <taxon>Chromadorea</taxon>
        <taxon>Rhabditida</taxon>
        <taxon>Rhabditina</taxon>
        <taxon>Rhabditomorpha</taxon>
        <taxon>Strongyloidea</taxon>
        <taxon>Heligmosomidae</taxon>
        <taxon>Heligmosomoides</taxon>
    </lineage>
</organism>
<keyword evidence="2" id="KW-0732">Signal</keyword>
<evidence type="ECO:0000256" key="2">
    <source>
        <dbReference type="SAM" id="SignalP"/>
    </source>
</evidence>
<feature type="chain" id="PRO_5044551501" evidence="2">
    <location>
        <begin position="20"/>
        <end position="154"/>
    </location>
</feature>
<feature type="compositionally biased region" description="Acidic residues" evidence="1">
    <location>
        <begin position="50"/>
        <end position="79"/>
    </location>
</feature>
<evidence type="ECO:0000313" key="4">
    <source>
        <dbReference type="Proteomes" id="UP000050761"/>
    </source>
</evidence>
<dbReference type="EMBL" id="UZAH01026235">
    <property type="protein sequence ID" value="VDO77531.1"/>
    <property type="molecule type" value="Genomic_DNA"/>
</dbReference>
<accession>A0A3P7XSQ9</accession>
<accession>A0A183FMT0</accession>
<reference evidence="5" key="2">
    <citation type="submission" date="2019-09" db="UniProtKB">
        <authorList>
            <consortium name="WormBaseParasite"/>
        </authorList>
    </citation>
    <scope>IDENTIFICATION</scope>
</reference>
<feature type="region of interest" description="Disordered" evidence="1">
    <location>
        <begin position="44"/>
        <end position="83"/>
    </location>
</feature>
<keyword evidence="4" id="KW-1185">Reference proteome</keyword>
<protein>
    <submittedName>
        <fullName evidence="3 5">Uncharacterized protein</fullName>
    </submittedName>
</protein>